<feature type="transmembrane region" description="Helical" evidence="8">
    <location>
        <begin position="51"/>
        <end position="68"/>
    </location>
</feature>
<comment type="subcellular location">
    <subcellularLocation>
        <location evidence="1">Membrane</location>
        <topology evidence="1">Multi-pass membrane protein</topology>
    </subcellularLocation>
</comment>
<accession>A0AAE3CYR5</accession>
<keyword evidence="3" id="KW-0378">Hydrolase</keyword>
<feature type="binding site" evidence="7">
    <location>
        <position position="68"/>
    </location>
    <ligand>
        <name>Zn(2+)</name>
        <dbReference type="ChEBI" id="CHEBI:29105"/>
        <note>catalytic</note>
    </ligand>
</feature>
<evidence type="ECO:0000256" key="5">
    <source>
        <dbReference type="ARBA" id="ARBA00023136"/>
    </source>
</evidence>
<dbReference type="GO" id="GO:0016020">
    <property type="term" value="C:membrane"/>
    <property type="evidence" value="ECO:0007669"/>
    <property type="project" value="UniProtKB-SubCell"/>
</dbReference>
<comment type="caution">
    <text evidence="9">The sequence shown here is derived from an EMBL/GenBank/DDBJ whole genome shotgun (WGS) entry which is preliminary data.</text>
</comment>
<evidence type="ECO:0000256" key="3">
    <source>
        <dbReference type="ARBA" id="ARBA00022801"/>
    </source>
</evidence>
<keyword evidence="5 8" id="KW-0472">Membrane</keyword>
<evidence type="ECO:0000256" key="4">
    <source>
        <dbReference type="ARBA" id="ARBA00022989"/>
    </source>
</evidence>
<evidence type="ECO:0000256" key="2">
    <source>
        <dbReference type="ARBA" id="ARBA00022692"/>
    </source>
</evidence>
<evidence type="ECO:0000256" key="6">
    <source>
        <dbReference type="PIRSR" id="PIRSR608901-1"/>
    </source>
</evidence>
<keyword evidence="7" id="KW-0862">Zinc</keyword>
<proteinExistence type="predicted"/>
<keyword evidence="4 8" id="KW-1133">Transmembrane helix</keyword>
<keyword evidence="6" id="KW-0479">Metal-binding</keyword>
<evidence type="ECO:0000313" key="10">
    <source>
        <dbReference type="Proteomes" id="UP001196509"/>
    </source>
</evidence>
<evidence type="ECO:0000256" key="7">
    <source>
        <dbReference type="PIRSR" id="PIRSR608901-2"/>
    </source>
</evidence>
<feature type="binding site" evidence="6">
    <location>
        <position position="19"/>
    </location>
    <ligand>
        <name>Ca(2+)</name>
        <dbReference type="ChEBI" id="CHEBI:29108"/>
    </ligand>
</feature>
<dbReference type="InterPro" id="IPR008901">
    <property type="entry name" value="ACER"/>
</dbReference>
<evidence type="ECO:0000256" key="1">
    <source>
        <dbReference type="ARBA" id="ARBA00004141"/>
    </source>
</evidence>
<feature type="transmembrane region" description="Helical" evidence="8">
    <location>
        <begin position="74"/>
        <end position="94"/>
    </location>
</feature>
<organism evidence="9 10">
    <name type="scientific">Flavimaribacter sediminis</name>
    <dbReference type="NCBI Taxonomy" id="2865987"/>
    <lineage>
        <taxon>Bacteria</taxon>
        <taxon>Pseudomonadati</taxon>
        <taxon>Pseudomonadota</taxon>
        <taxon>Alphaproteobacteria</taxon>
        <taxon>Hyphomicrobiales</taxon>
        <taxon>Rhizobiaceae</taxon>
        <taxon>Flavimaribacter</taxon>
    </lineage>
</organism>
<keyword evidence="10" id="KW-1185">Reference proteome</keyword>
<dbReference type="AlphaFoldDB" id="A0AAE3CYR5"/>
<keyword evidence="2 8" id="KW-0812">Transmembrane</keyword>
<evidence type="ECO:0000313" key="9">
    <source>
        <dbReference type="EMBL" id="MBW8636560.1"/>
    </source>
</evidence>
<comment type="cofactor">
    <cofactor evidence="7">
        <name>Zn(2+)</name>
        <dbReference type="ChEBI" id="CHEBI:29105"/>
    </cofactor>
</comment>
<gene>
    <name evidence="9" type="ORF">K1W69_05105</name>
</gene>
<dbReference type="Proteomes" id="UP001196509">
    <property type="component" value="Unassembled WGS sequence"/>
</dbReference>
<name>A0AAE3CYR5_9HYPH</name>
<dbReference type="RefSeq" id="WP_220227235.1">
    <property type="nucleotide sequence ID" value="NZ_JAICBX010000001.1"/>
</dbReference>
<keyword evidence="6" id="KW-0106">Calcium</keyword>
<feature type="transmembrane region" description="Helical" evidence="8">
    <location>
        <begin position="20"/>
        <end position="39"/>
    </location>
</feature>
<dbReference type="GO" id="GO:0006672">
    <property type="term" value="P:ceramide metabolic process"/>
    <property type="evidence" value="ECO:0007669"/>
    <property type="project" value="InterPro"/>
</dbReference>
<dbReference type="GO" id="GO:0046872">
    <property type="term" value="F:metal ion binding"/>
    <property type="evidence" value="ECO:0007669"/>
    <property type="project" value="UniProtKB-KW"/>
</dbReference>
<evidence type="ECO:0000256" key="8">
    <source>
        <dbReference type="SAM" id="Phobius"/>
    </source>
</evidence>
<reference evidence="9" key="1">
    <citation type="submission" date="2021-08" db="EMBL/GenBank/DDBJ databases">
        <title>Hoeflea bacterium WL0058 sp. nov., isolated from the sediment.</title>
        <authorList>
            <person name="Wang L."/>
            <person name="Zhang D."/>
        </authorList>
    </citation>
    <scope>NUCLEOTIDE SEQUENCE</scope>
    <source>
        <strain evidence="9">WL0058</strain>
    </source>
</reference>
<dbReference type="Pfam" id="PF05875">
    <property type="entry name" value="Ceramidase"/>
    <property type="match status" value="1"/>
</dbReference>
<protein>
    <submittedName>
        <fullName evidence="9">Ceramidase domain-containing protein</fullName>
    </submittedName>
</protein>
<dbReference type="EMBL" id="JAICBX010000001">
    <property type="protein sequence ID" value="MBW8636560.1"/>
    <property type="molecule type" value="Genomic_DNA"/>
</dbReference>
<dbReference type="GO" id="GO:0016811">
    <property type="term" value="F:hydrolase activity, acting on carbon-nitrogen (but not peptide) bonds, in linear amides"/>
    <property type="evidence" value="ECO:0007669"/>
    <property type="project" value="InterPro"/>
</dbReference>
<sequence length="134" mass="14733">MNEPVDNYCERLDASFWSEPLNAVTNLAFIIACVALLFFWRRNTTRSMPALFLAVWIGVIGVGSFLFHTFATRWALAADSLPILIFILAYVFLAMRDYLGLTAWFSLSMVAVYIAASAVATPLLTPIAGSSTAT</sequence>
<feature type="transmembrane region" description="Helical" evidence="8">
    <location>
        <begin position="101"/>
        <end position="124"/>
    </location>
</feature>